<keyword evidence="1" id="KW-1133">Transmembrane helix</keyword>
<evidence type="ECO:0000256" key="1">
    <source>
        <dbReference type="SAM" id="Phobius"/>
    </source>
</evidence>
<reference evidence="2 3" key="1">
    <citation type="submission" date="2019-06" db="EMBL/GenBank/DDBJ databases">
        <title>Genomic Encyclopedia of Type Strains, Phase IV (KMG-V): Genome sequencing to study the core and pangenomes of soil and plant-associated prokaryotes.</title>
        <authorList>
            <person name="Whitman W."/>
        </authorList>
    </citation>
    <scope>NUCLEOTIDE SEQUENCE [LARGE SCALE GENOMIC DNA]</scope>
    <source>
        <strain evidence="2 3">BR 510</strain>
    </source>
</reference>
<dbReference type="AlphaFoldDB" id="A0A560DPY2"/>
<name>A0A560DPY2_9BRAD</name>
<accession>A0A560DPY2</accession>
<comment type="caution">
    <text evidence="2">The sequence shown here is derived from an EMBL/GenBank/DDBJ whole genome shotgun (WGS) entry which is preliminary data.</text>
</comment>
<feature type="transmembrane region" description="Helical" evidence="1">
    <location>
        <begin position="40"/>
        <end position="59"/>
    </location>
</feature>
<keyword evidence="3" id="KW-1185">Reference proteome</keyword>
<keyword evidence="1" id="KW-0812">Transmembrane</keyword>
<gene>
    <name evidence="2" type="ORF">FBZ96_104148</name>
</gene>
<sequence>MLELLGEAGHWSLVAALMTGFIAMAGHLTGLIVLPRAWKVVGLVVLAALLLLAAIADRLR</sequence>
<dbReference type="EMBL" id="VITK01000004">
    <property type="protein sequence ID" value="TWA99176.1"/>
    <property type="molecule type" value="Genomic_DNA"/>
</dbReference>
<proteinExistence type="predicted"/>
<protein>
    <submittedName>
        <fullName evidence="2">Uncharacterized protein</fullName>
    </submittedName>
</protein>
<evidence type="ECO:0000313" key="3">
    <source>
        <dbReference type="Proteomes" id="UP000319949"/>
    </source>
</evidence>
<dbReference type="RefSeq" id="WP_145662789.1">
    <property type="nucleotide sequence ID" value="NZ_VITK01000004.1"/>
</dbReference>
<evidence type="ECO:0000313" key="2">
    <source>
        <dbReference type="EMBL" id="TWA99176.1"/>
    </source>
</evidence>
<dbReference type="Proteomes" id="UP000319949">
    <property type="component" value="Unassembled WGS sequence"/>
</dbReference>
<keyword evidence="1" id="KW-0472">Membrane</keyword>
<organism evidence="2 3">
    <name type="scientific">Bradyrhizobium stylosanthis</name>
    <dbReference type="NCBI Taxonomy" id="1803665"/>
    <lineage>
        <taxon>Bacteria</taxon>
        <taxon>Pseudomonadati</taxon>
        <taxon>Pseudomonadota</taxon>
        <taxon>Alphaproteobacteria</taxon>
        <taxon>Hyphomicrobiales</taxon>
        <taxon>Nitrobacteraceae</taxon>
        <taxon>Bradyrhizobium</taxon>
    </lineage>
</organism>
<feature type="transmembrane region" description="Helical" evidence="1">
    <location>
        <begin position="12"/>
        <end position="34"/>
    </location>
</feature>